<dbReference type="GO" id="GO:0009055">
    <property type="term" value="F:electron transfer activity"/>
    <property type="evidence" value="ECO:0007669"/>
    <property type="project" value="InterPro"/>
</dbReference>
<keyword evidence="3" id="KW-0349">Heme</keyword>
<keyword evidence="1 3" id="KW-0479">Metal-binding</keyword>
<dbReference type="AlphaFoldDB" id="A0A5C6BXH8"/>
<feature type="region of interest" description="Disordered" evidence="4">
    <location>
        <begin position="133"/>
        <end position="179"/>
    </location>
</feature>
<evidence type="ECO:0000259" key="5">
    <source>
        <dbReference type="PROSITE" id="PS51007"/>
    </source>
</evidence>
<sequence length="696" mass="73916">MAPNPMTDALRPYLAKFSRVSEFWRPAAGVVCLVLAWFAISEAIADDPPVGLDAVYRQAYNTVGASIGKAGAEYVAGNFESSARALENAMKQVQVAVQAGSPELYDALLPKIQKISDARVMIELEGVAIAPFVPPPRPGSGDANAMTNMDSTMPQSGTPDLSSGANASPPPSPFSPEGNGVSFVSQVAPILNAKCGGCHVRAKKGGFSLESYSVLMRGPREGVVVFPGDTIGSRLIETIETGDMPRGGGKVSDQDLALLKRWINEGAKFDGQDPAAKLTSLPATAAPDSTPQPAMEMAAAPPEMTAPTGREAIDFASQIAPLLVDNCSGCHIAAMQTKGGLQMDTLARMFRGGDSGPVLAPGQGESSLLVKKLRGTEGARMPAGGRPPLADSEIALISKWIDEGATVPENERAESLQVMTQRAWLAAASPAEVSARRQELASEHFALAGGNSGDLASAQTDHFAIWGTVRPETLKMVGEQAEADLLRSSRVLPAKTLSAKGAAAEAFFNGKASIYVLPRRYDYSEFAQMVEQRSVPSDWESHWFYDGIQAYIAVVASDNDEPEEIAERLAAPVASLAVASRASSVPRWFADGLGHVVAASETKYDRAELAKMQSELVLAVGTMDSGKEFFAGRLAPERADQIAAAVCQSFLTRERKRGFDAVIRNLEQGMPFDQAFQSGMGGTPTAYFDAWLKWVK</sequence>
<name>A0A5C6BXH8_9BACT</name>
<proteinExistence type="predicted"/>
<feature type="compositionally biased region" description="Polar residues" evidence="4">
    <location>
        <begin position="145"/>
        <end position="161"/>
    </location>
</feature>
<reference evidence="6 7" key="1">
    <citation type="journal article" date="2020" name="Antonie Van Leeuwenhoek">
        <title>Rhodopirellula heiligendammensis sp. nov., Rhodopirellula pilleata sp. nov., and Rhodopirellula solitaria sp. nov. isolated from natural or artificial marine surfaces in Northern Germany and California, USA, and emended description of the genus Rhodopirellula.</title>
        <authorList>
            <person name="Kallscheuer N."/>
            <person name="Wiegand S."/>
            <person name="Jogler M."/>
            <person name="Boedeker C."/>
            <person name="Peeters S.H."/>
            <person name="Rast P."/>
            <person name="Heuer A."/>
            <person name="Jetten M.S.M."/>
            <person name="Rohde M."/>
            <person name="Jogler C."/>
        </authorList>
    </citation>
    <scope>NUCLEOTIDE SEQUENCE [LARGE SCALE GENOMIC DNA]</scope>
    <source>
        <strain evidence="6 7">Poly21</strain>
    </source>
</reference>
<evidence type="ECO:0000313" key="6">
    <source>
        <dbReference type="EMBL" id="TWU16675.1"/>
    </source>
</evidence>
<dbReference type="GO" id="GO:0046872">
    <property type="term" value="F:metal ion binding"/>
    <property type="evidence" value="ECO:0007669"/>
    <property type="project" value="UniProtKB-KW"/>
</dbReference>
<keyword evidence="2 3" id="KW-0408">Iron</keyword>
<dbReference type="InterPro" id="IPR011429">
    <property type="entry name" value="Cyt_c_Planctomycete-type"/>
</dbReference>
<accession>A0A5C6BXH8</accession>
<organism evidence="6 7">
    <name type="scientific">Allorhodopirellula heiligendammensis</name>
    <dbReference type="NCBI Taxonomy" id="2714739"/>
    <lineage>
        <taxon>Bacteria</taxon>
        <taxon>Pseudomonadati</taxon>
        <taxon>Planctomycetota</taxon>
        <taxon>Planctomycetia</taxon>
        <taxon>Pirellulales</taxon>
        <taxon>Pirellulaceae</taxon>
        <taxon>Allorhodopirellula</taxon>
    </lineage>
</organism>
<evidence type="ECO:0000313" key="7">
    <source>
        <dbReference type="Proteomes" id="UP000319908"/>
    </source>
</evidence>
<dbReference type="InterPro" id="IPR009056">
    <property type="entry name" value="Cyt_c-like_dom"/>
</dbReference>
<evidence type="ECO:0000256" key="3">
    <source>
        <dbReference type="PROSITE-ProRule" id="PRU00433"/>
    </source>
</evidence>
<dbReference type="Proteomes" id="UP000319908">
    <property type="component" value="Unassembled WGS sequence"/>
</dbReference>
<keyword evidence="7" id="KW-1185">Reference proteome</keyword>
<dbReference type="PANTHER" id="PTHR35889">
    <property type="entry name" value="CYCLOINULO-OLIGOSACCHARIDE FRUCTANOTRANSFERASE-RELATED"/>
    <property type="match status" value="1"/>
</dbReference>
<dbReference type="PROSITE" id="PS51007">
    <property type="entry name" value="CYTC"/>
    <property type="match status" value="1"/>
</dbReference>
<feature type="domain" description="Cytochrome c" evidence="5">
    <location>
        <begin position="304"/>
        <end position="405"/>
    </location>
</feature>
<protein>
    <submittedName>
        <fullName evidence="6">Planctomycete cytochrome C</fullName>
    </submittedName>
</protein>
<gene>
    <name evidence="6" type="ORF">Poly21_38800</name>
</gene>
<evidence type="ECO:0000256" key="1">
    <source>
        <dbReference type="ARBA" id="ARBA00022723"/>
    </source>
</evidence>
<dbReference type="PANTHER" id="PTHR35889:SF3">
    <property type="entry name" value="F-BOX DOMAIN-CONTAINING PROTEIN"/>
    <property type="match status" value="1"/>
</dbReference>
<dbReference type="EMBL" id="SJPU01000002">
    <property type="protein sequence ID" value="TWU16675.1"/>
    <property type="molecule type" value="Genomic_DNA"/>
</dbReference>
<dbReference type="GO" id="GO:0020037">
    <property type="term" value="F:heme binding"/>
    <property type="evidence" value="ECO:0007669"/>
    <property type="project" value="InterPro"/>
</dbReference>
<comment type="caution">
    <text evidence="6">The sequence shown here is derived from an EMBL/GenBank/DDBJ whole genome shotgun (WGS) entry which is preliminary data.</text>
</comment>
<dbReference type="Pfam" id="PF07635">
    <property type="entry name" value="PSCyt1"/>
    <property type="match status" value="2"/>
</dbReference>
<evidence type="ECO:0000256" key="2">
    <source>
        <dbReference type="ARBA" id="ARBA00023004"/>
    </source>
</evidence>
<evidence type="ECO:0000256" key="4">
    <source>
        <dbReference type="SAM" id="MobiDB-lite"/>
    </source>
</evidence>